<accession>A0ACC0UKI3</accession>
<evidence type="ECO:0000313" key="2">
    <source>
        <dbReference type="Proteomes" id="UP001207468"/>
    </source>
</evidence>
<protein>
    <submittedName>
        <fullName evidence="1">Uncharacterized protein</fullName>
    </submittedName>
</protein>
<comment type="caution">
    <text evidence="1">The sequence shown here is derived from an EMBL/GenBank/DDBJ whole genome shotgun (WGS) entry which is preliminary data.</text>
</comment>
<sequence length="105" mass="11510">MNMNEMTLIALLVALLSSLLILLPSIHGHANLIPFTIQTFCSGRHPPKSGALASKCGCICRRNLGLGETLPAYVGLIHRVNSCEFQRRFDLQNGISPLKHDVGRM</sequence>
<dbReference type="EMBL" id="JAGFNK010000020">
    <property type="protein sequence ID" value="KAI9511574.1"/>
    <property type="molecule type" value="Genomic_DNA"/>
</dbReference>
<organism evidence="1 2">
    <name type="scientific">Russula earlei</name>
    <dbReference type="NCBI Taxonomy" id="71964"/>
    <lineage>
        <taxon>Eukaryota</taxon>
        <taxon>Fungi</taxon>
        <taxon>Dikarya</taxon>
        <taxon>Basidiomycota</taxon>
        <taxon>Agaricomycotina</taxon>
        <taxon>Agaricomycetes</taxon>
        <taxon>Russulales</taxon>
        <taxon>Russulaceae</taxon>
        <taxon>Russula</taxon>
    </lineage>
</organism>
<dbReference type="Proteomes" id="UP001207468">
    <property type="component" value="Unassembled WGS sequence"/>
</dbReference>
<proteinExistence type="predicted"/>
<name>A0ACC0UKI3_9AGAM</name>
<gene>
    <name evidence="1" type="ORF">F5148DRAFT_1170150</name>
</gene>
<reference evidence="1" key="1">
    <citation type="submission" date="2021-03" db="EMBL/GenBank/DDBJ databases">
        <title>Evolutionary priming and transition to the ectomycorrhizal habit in an iconic lineage of mushroom-forming fungi: is preadaptation a requirement?</title>
        <authorList>
            <consortium name="DOE Joint Genome Institute"/>
            <person name="Looney B.P."/>
            <person name="Miyauchi S."/>
            <person name="Morin E."/>
            <person name="Drula E."/>
            <person name="Courty P.E."/>
            <person name="Chicoki N."/>
            <person name="Fauchery L."/>
            <person name="Kohler A."/>
            <person name="Kuo A."/>
            <person name="LaButti K."/>
            <person name="Pangilinan J."/>
            <person name="Lipzen A."/>
            <person name="Riley R."/>
            <person name="Andreopoulos W."/>
            <person name="He G."/>
            <person name="Johnson J."/>
            <person name="Barry K.W."/>
            <person name="Grigoriev I.V."/>
            <person name="Nagy L."/>
            <person name="Hibbett D."/>
            <person name="Henrissat B."/>
            <person name="Matheny P.B."/>
            <person name="Labbe J."/>
            <person name="Martin A.F."/>
        </authorList>
    </citation>
    <scope>NUCLEOTIDE SEQUENCE</scope>
    <source>
        <strain evidence="1">BPL698</strain>
    </source>
</reference>
<keyword evidence="2" id="KW-1185">Reference proteome</keyword>
<evidence type="ECO:0000313" key="1">
    <source>
        <dbReference type="EMBL" id="KAI9511574.1"/>
    </source>
</evidence>